<keyword evidence="9" id="KW-1185">Reference proteome</keyword>
<feature type="transmembrane region" description="Helical" evidence="7">
    <location>
        <begin position="228"/>
        <end position="253"/>
    </location>
</feature>
<dbReference type="GO" id="GO:0005886">
    <property type="term" value="C:plasma membrane"/>
    <property type="evidence" value="ECO:0007669"/>
    <property type="project" value="UniProtKB-SubCell"/>
</dbReference>
<dbReference type="PANTHER" id="PTHR23513">
    <property type="entry name" value="INTEGRAL MEMBRANE EFFLUX PROTEIN-RELATED"/>
    <property type="match status" value="1"/>
</dbReference>
<evidence type="ECO:0000313" key="9">
    <source>
        <dbReference type="Proteomes" id="UP000266183"/>
    </source>
</evidence>
<keyword evidence="4 7" id="KW-0812">Transmembrane</keyword>
<feature type="transmembrane region" description="Helical" evidence="7">
    <location>
        <begin position="113"/>
        <end position="134"/>
    </location>
</feature>
<gene>
    <name evidence="8" type="ORF">D4L85_11015</name>
</gene>
<keyword evidence="3" id="KW-1003">Cell membrane</keyword>
<organism evidence="8 9">
    <name type="scientific">Chryseolinea soli</name>
    <dbReference type="NCBI Taxonomy" id="2321403"/>
    <lineage>
        <taxon>Bacteria</taxon>
        <taxon>Pseudomonadati</taxon>
        <taxon>Bacteroidota</taxon>
        <taxon>Cytophagia</taxon>
        <taxon>Cytophagales</taxon>
        <taxon>Fulvivirgaceae</taxon>
        <taxon>Chryseolinea</taxon>
    </lineage>
</organism>
<dbReference type="RefSeq" id="WP_119754355.1">
    <property type="nucleotide sequence ID" value="NZ_CP032382.1"/>
</dbReference>
<protein>
    <submittedName>
        <fullName evidence="8">MFS transporter</fullName>
    </submittedName>
</protein>
<dbReference type="InterPro" id="IPR010290">
    <property type="entry name" value="TM_effector"/>
</dbReference>
<feature type="transmembrane region" description="Helical" evidence="7">
    <location>
        <begin position="20"/>
        <end position="42"/>
    </location>
</feature>
<evidence type="ECO:0000256" key="3">
    <source>
        <dbReference type="ARBA" id="ARBA00022475"/>
    </source>
</evidence>
<dbReference type="KEGG" id="chk:D4L85_11015"/>
<dbReference type="Pfam" id="PF05977">
    <property type="entry name" value="MFS_3"/>
    <property type="match status" value="1"/>
</dbReference>
<feature type="transmembrane region" description="Helical" evidence="7">
    <location>
        <begin position="48"/>
        <end position="69"/>
    </location>
</feature>
<comment type="subcellular location">
    <subcellularLocation>
        <location evidence="1">Cell membrane</location>
        <topology evidence="1">Multi-pass membrane protein</topology>
    </subcellularLocation>
</comment>
<dbReference type="CDD" id="cd06173">
    <property type="entry name" value="MFS_MefA_like"/>
    <property type="match status" value="1"/>
</dbReference>
<reference evidence="9" key="1">
    <citation type="submission" date="2018-09" db="EMBL/GenBank/DDBJ databases">
        <title>Chryseolinea sp. KIS68-18 isolated from soil.</title>
        <authorList>
            <person name="Weon H.-Y."/>
            <person name="Kwon S.-W."/>
            <person name="Lee S.A."/>
        </authorList>
    </citation>
    <scope>NUCLEOTIDE SEQUENCE [LARGE SCALE GENOMIC DNA]</scope>
    <source>
        <strain evidence="9">KIS68-18</strain>
    </source>
</reference>
<proteinExistence type="predicted"/>
<dbReference type="Gene3D" id="1.20.1250.20">
    <property type="entry name" value="MFS general substrate transporter like domains"/>
    <property type="match status" value="1"/>
</dbReference>
<dbReference type="InterPro" id="IPR036259">
    <property type="entry name" value="MFS_trans_sf"/>
</dbReference>
<feature type="transmembrane region" description="Helical" evidence="7">
    <location>
        <begin position="81"/>
        <end position="101"/>
    </location>
</feature>
<feature type="transmembrane region" description="Helical" evidence="7">
    <location>
        <begin position="294"/>
        <end position="322"/>
    </location>
</feature>
<feature type="transmembrane region" description="Helical" evidence="7">
    <location>
        <begin position="265"/>
        <end position="282"/>
    </location>
</feature>
<dbReference type="OrthoDB" id="7283966at2"/>
<evidence type="ECO:0000256" key="5">
    <source>
        <dbReference type="ARBA" id="ARBA00022989"/>
    </source>
</evidence>
<name>A0A385SL28_9BACT</name>
<evidence type="ECO:0000313" key="8">
    <source>
        <dbReference type="EMBL" id="AYB31071.1"/>
    </source>
</evidence>
<dbReference type="PANTHER" id="PTHR23513:SF9">
    <property type="entry name" value="ENTEROBACTIN EXPORTER ENTS"/>
    <property type="match status" value="1"/>
</dbReference>
<evidence type="ECO:0000256" key="1">
    <source>
        <dbReference type="ARBA" id="ARBA00004651"/>
    </source>
</evidence>
<evidence type="ECO:0000256" key="6">
    <source>
        <dbReference type="ARBA" id="ARBA00023136"/>
    </source>
</evidence>
<dbReference type="Proteomes" id="UP000266183">
    <property type="component" value="Chromosome"/>
</dbReference>
<dbReference type="SUPFAM" id="SSF103473">
    <property type="entry name" value="MFS general substrate transporter"/>
    <property type="match status" value="1"/>
</dbReference>
<feature type="transmembrane region" description="Helical" evidence="7">
    <location>
        <begin position="181"/>
        <end position="199"/>
    </location>
</feature>
<dbReference type="AlphaFoldDB" id="A0A385SL28"/>
<evidence type="ECO:0000256" key="4">
    <source>
        <dbReference type="ARBA" id="ARBA00022692"/>
    </source>
</evidence>
<keyword evidence="5 7" id="KW-1133">Transmembrane helix</keyword>
<dbReference type="EMBL" id="CP032382">
    <property type="protein sequence ID" value="AYB31071.1"/>
    <property type="molecule type" value="Genomic_DNA"/>
</dbReference>
<feature type="transmembrane region" description="Helical" evidence="7">
    <location>
        <begin position="380"/>
        <end position="402"/>
    </location>
</feature>
<sequence length="412" mass="44333">MSTPTGPYAALKIPDFRLFISTRFCVTLAIQIQAVVVAWQVYEITNDPLSLGLIGLAEAVPSISVSLYAGHLADIMNRKKIIVICLATLLLCSLSLLFFTLEPGKFILNYGALPIYAVIFVSGIARGFITPALFSFMPQLVPRELYSNAITWNSTLWETAAIGGPALGGLLYGWLGIQASYAADVLLMLTGLLLAIGVTNKPVPPESEEQGIFEKIKAGLRFVFHHQIILGAISLDLFAVLFGGAVALLPIFAKEILMVGPQGLGLLRAAPSVGALLMAFYITHHPIKKNTGKILLYCVAGFGVCMILFALSTNFLISLFLLMMSGMFDCVSVIIRGTLLQTLTPENMKGRVSAVNHIFIGSSNEIGMFESGVAARLLRVVPSVIFGGCMTLVSVGTIAVLAKSLRRLQRVH</sequence>
<accession>A0A385SL28</accession>
<evidence type="ECO:0000256" key="7">
    <source>
        <dbReference type="SAM" id="Phobius"/>
    </source>
</evidence>
<keyword evidence="2" id="KW-0813">Transport</keyword>
<evidence type="ECO:0000256" key="2">
    <source>
        <dbReference type="ARBA" id="ARBA00022448"/>
    </source>
</evidence>
<keyword evidence="6 7" id="KW-0472">Membrane</keyword>